<dbReference type="Proteomes" id="UP000186817">
    <property type="component" value="Unassembled WGS sequence"/>
</dbReference>
<feature type="compositionally biased region" description="Low complexity" evidence="1">
    <location>
        <begin position="54"/>
        <end position="66"/>
    </location>
</feature>
<gene>
    <name evidence="2" type="ORF">AK812_SmicGene40480</name>
</gene>
<proteinExistence type="predicted"/>
<dbReference type="OrthoDB" id="10282063at2759"/>
<evidence type="ECO:0000256" key="1">
    <source>
        <dbReference type="SAM" id="MobiDB-lite"/>
    </source>
</evidence>
<name>A0A1Q9C8I0_SYMMI</name>
<comment type="caution">
    <text evidence="2">The sequence shown here is derived from an EMBL/GenBank/DDBJ whole genome shotgun (WGS) entry which is preliminary data.</text>
</comment>
<dbReference type="EMBL" id="LSRX01001507">
    <property type="protein sequence ID" value="OLP79252.1"/>
    <property type="molecule type" value="Genomic_DNA"/>
</dbReference>
<dbReference type="Gene3D" id="3.60.10.10">
    <property type="entry name" value="Endonuclease/exonuclease/phosphatase"/>
    <property type="match status" value="1"/>
</dbReference>
<dbReference type="InterPro" id="IPR036691">
    <property type="entry name" value="Endo/exonu/phosph_ase_sf"/>
</dbReference>
<dbReference type="SUPFAM" id="SSF56219">
    <property type="entry name" value="DNase I-like"/>
    <property type="match status" value="1"/>
</dbReference>
<evidence type="ECO:0000313" key="2">
    <source>
        <dbReference type="EMBL" id="OLP79252.1"/>
    </source>
</evidence>
<evidence type="ECO:0008006" key="4">
    <source>
        <dbReference type="Google" id="ProtNLM"/>
    </source>
</evidence>
<dbReference type="AlphaFoldDB" id="A0A1Q9C8I0"/>
<sequence length="407" mass="45171">MFDDHGLHALDILGSEDRGEKGTQSPKSKLASFEAAQSSQAPGPDAGTPENTEDPAASVSDPSAAVQKREADTPPWARRMLQRRAKDRAAKRVIRKAKGPPRPTKRPFWLLPMDDEQEATDEMGGAVPPQPIGPLCSELTLPLELCNFTVRLTSWQVTSQVHLAQTVKMWLPYSGLLPGRHDLPMTNPGSVRAQEVCMRHWYHHSEAYLGSSWLEGEDFRPPAVEASTDVAPPISQEAKVPSYISTQNEPRMSPPSPAWHCEGNPADPAPLSFARKRSYKRAVRRAAQHPDQTTTYRGRQCTLRQLCAGYQGSRPKPKPEQRAQADALHRSQDRLLVMTWNAGGLSSDLWHELLLKLQHLPPAARPQILCVQESYWKDTVAPTFVTANWQVYCSPATDSKSAGLITY</sequence>
<keyword evidence="3" id="KW-1185">Reference proteome</keyword>
<accession>A0A1Q9C8I0</accession>
<evidence type="ECO:0000313" key="3">
    <source>
        <dbReference type="Proteomes" id="UP000186817"/>
    </source>
</evidence>
<feature type="region of interest" description="Disordered" evidence="1">
    <location>
        <begin position="1"/>
        <end position="109"/>
    </location>
</feature>
<protein>
    <recommendedName>
        <fullName evidence="4">Endonuclease/exonuclease/phosphatase domain-containing protein</fullName>
    </recommendedName>
</protein>
<feature type="compositionally biased region" description="Basic residues" evidence="1">
    <location>
        <begin position="80"/>
        <end position="105"/>
    </location>
</feature>
<organism evidence="2 3">
    <name type="scientific">Symbiodinium microadriaticum</name>
    <name type="common">Dinoflagellate</name>
    <name type="synonym">Zooxanthella microadriatica</name>
    <dbReference type="NCBI Taxonomy" id="2951"/>
    <lineage>
        <taxon>Eukaryota</taxon>
        <taxon>Sar</taxon>
        <taxon>Alveolata</taxon>
        <taxon>Dinophyceae</taxon>
        <taxon>Suessiales</taxon>
        <taxon>Symbiodiniaceae</taxon>
        <taxon>Symbiodinium</taxon>
    </lineage>
</organism>
<reference evidence="2 3" key="1">
    <citation type="submission" date="2016-02" db="EMBL/GenBank/DDBJ databases">
        <title>Genome analysis of coral dinoflagellate symbionts highlights evolutionary adaptations to a symbiotic lifestyle.</title>
        <authorList>
            <person name="Aranda M."/>
            <person name="Li Y."/>
            <person name="Liew Y.J."/>
            <person name="Baumgarten S."/>
            <person name="Simakov O."/>
            <person name="Wilson M."/>
            <person name="Piel J."/>
            <person name="Ashoor H."/>
            <person name="Bougouffa S."/>
            <person name="Bajic V.B."/>
            <person name="Ryu T."/>
            <person name="Ravasi T."/>
            <person name="Bayer T."/>
            <person name="Micklem G."/>
            <person name="Kim H."/>
            <person name="Bhak J."/>
            <person name="Lajeunesse T.C."/>
            <person name="Voolstra C.R."/>
        </authorList>
    </citation>
    <scope>NUCLEOTIDE SEQUENCE [LARGE SCALE GENOMIC DNA]</scope>
    <source>
        <strain evidence="2 3">CCMP2467</strain>
    </source>
</reference>